<dbReference type="GO" id="GO:0005829">
    <property type="term" value="C:cytosol"/>
    <property type="evidence" value="ECO:0007669"/>
    <property type="project" value="TreeGrafter"/>
</dbReference>
<dbReference type="GO" id="GO:0048027">
    <property type="term" value="F:mRNA 5'-UTR binding"/>
    <property type="evidence" value="ECO:0007669"/>
    <property type="project" value="UniProtKB-UniRule"/>
</dbReference>
<protein>
    <recommendedName>
        <fullName evidence="4">Translational regulator CsrA</fullName>
    </recommendedName>
</protein>
<evidence type="ECO:0000256" key="3">
    <source>
        <dbReference type="ARBA" id="ARBA00022884"/>
    </source>
</evidence>
<evidence type="ECO:0000313" key="6">
    <source>
        <dbReference type="Proteomes" id="UP000317977"/>
    </source>
</evidence>
<comment type="subcellular location">
    <subcellularLocation>
        <location evidence="4">Cytoplasm</location>
    </subcellularLocation>
</comment>
<dbReference type="GO" id="GO:1902208">
    <property type="term" value="P:regulation of bacterial-type flagellum assembly"/>
    <property type="evidence" value="ECO:0007669"/>
    <property type="project" value="UniProtKB-UniRule"/>
</dbReference>
<comment type="subunit">
    <text evidence="4">Homodimer; the beta-strands of each monomer intercalate to form a hydrophobic core, while the alpha-helices form wings that extend away from the core.</text>
</comment>
<evidence type="ECO:0000256" key="1">
    <source>
        <dbReference type="ARBA" id="ARBA00022490"/>
    </source>
</evidence>
<keyword evidence="6" id="KW-1185">Reference proteome</keyword>
<evidence type="ECO:0000313" key="5">
    <source>
        <dbReference type="EMBL" id="TWU57978.1"/>
    </source>
</evidence>
<organism evidence="5 6">
    <name type="scientific">Rubripirellula reticaptiva</name>
    <dbReference type="NCBI Taxonomy" id="2528013"/>
    <lineage>
        <taxon>Bacteria</taxon>
        <taxon>Pseudomonadati</taxon>
        <taxon>Planctomycetota</taxon>
        <taxon>Planctomycetia</taxon>
        <taxon>Pirellulales</taxon>
        <taxon>Pirellulaceae</taxon>
        <taxon>Rubripirellula</taxon>
    </lineage>
</organism>
<dbReference type="Gene3D" id="2.60.40.4380">
    <property type="entry name" value="Translational regulator CsrA"/>
    <property type="match status" value="1"/>
</dbReference>
<keyword evidence="2 4" id="KW-0810">Translation regulation</keyword>
<keyword evidence="3 4" id="KW-0694">RNA-binding</keyword>
<name>A0A5C6F9C4_9BACT</name>
<dbReference type="InterPro" id="IPR036107">
    <property type="entry name" value="CsrA_sf"/>
</dbReference>
<dbReference type="EMBL" id="SJPX01000001">
    <property type="protein sequence ID" value="TWU57978.1"/>
    <property type="molecule type" value="Genomic_DNA"/>
</dbReference>
<dbReference type="PANTHER" id="PTHR34984">
    <property type="entry name" value="CARBON STORAGE REGULATOR"/>
    <property type="match status" value="1"/>
</dbReference>
<comment type="caution">
    <text evidence="5">The sequence shown here is derived from an EMBL/GenBank/DDBJ whole genome shotgun (WGS) entry which is preliminary data.</text>
</comment>
<dbReference type="HAMAP" id="MF_00167">
    <property type="entry name" value="CsrA"/>
    <property type="match status" value="1"/>
</dbReference>
<dbReference type="GO" id="GO:0045947">
    <property type="term" value="P:negative regulation of translational initiation"/>
    <property type="evidence" value="ECO:0007669"/>
    <property type="project" value="UniProtKB-UniRule"/>
</dbReference>
<comment type="similarity">
    <text evidence="4">Belongs to the CsrA/RsmA family.</text>
</comment>
<dbReference type="RefSeq" id="WP_146532778.1">
    <property type="nucleotide sequence ID" value="NZ_SJPX01000001.1"/>
</dbReference>
<proteinExistence type="inferred from homology"/>
<dbReference type="Proteomes" id="UP000317977">
    <property type="component" value="Unassembled WGS sequence"/>
</dbReference>
<dbReference type="GO" id="GO:0044781">
    <property type="term" value="P:bacterial-type flagellum organization"/>
    <property type="evidence" value="ECO:0007669"/>
    <property type="project" value="UniProtKB-KW"/>
</dbReference>
<dbReference type="SUPFAM" id="SSF117130">
    <property type="entry name" value="CsrA-like"/>
    <property type="match status" value="1"/>
</dbReference>
<comment type="function">
    <text evidence="4">A translational regulator that binds mRNA to regulate translation initiation and/or mRNA stability. Usually binds in the 5'-UTR at or near the Shine-Dalgarno sequence preventing ribosome-binding, thus repressing translation. Its main target seems to be the major flagellin gene, while its function is anatagonized by FliW.</text>
</comment>
<keyword evidence="4" id="KW-1005">Bacterial flagellum biogenesis</keyword>
<sequence>MLVLSRKIGESIEIPALGVVVRILDLKTSRTEIGIEAPRELAIVRGEIADRRSDADMSRSAGSSHRMTEEIQVGEIEAQIAALAKLASPTNRAIAGQLAADLQNRIAQLKSSQPLRAIPVDDRVAIRPEVLDELRRKQAVRNKDAICVRQASVGYAIDCATAVSA</sequence>
<keyword evidence="1 4" id="KW-0963">Cytoplasm</keyword>
<dbReference type="GO" id="GO:0006109">
    <property type="term" value="P:regulation of carbohydrate metabolic process"/>
    <property type="evidence" value="ECO:0007669"/>
    <property type="project" value="InterPro"/>
</dbReference>
<accession>A0A5C6F9C4</accession>
<dbReference type="OrthoDB" id="289081at2"/>
<dbReference type="AlphaFoldDB" id="A0A5C6F9C4"/>
<dbReference type="InterPro" id="IPR003751">
    <property type="entry name" value="CsrA"/>
</dbReference>
<evidence type="ECO:0000256" key="4">
    <source>
        <dbReference type="HAMAP-Rule" id="MF_00167"/>
    </source>
</evidence>
<dbReference type="Pfam" id="PF02599">
    <property type="entry name" value="CsrA"/>
    <property type="match status" value="1"/>
</dbReference>
<evidence type="ECO:0000256" key="2">
    <source>
        <dbReference type="ARBA" id="ARBA00022845"/>
    </source>
</evidence>
<dbReference type="GO" id="GO:0006402">
    <property type="term" value="P:mRNA catabolic process"/>
    <property type="evidence" value="ECO:0007669"/>
    <property type="project" value="InterPro"/>
</dbReference>
<reference evidence="5 6" key="1">
    <citation type="submission" date="2019-02" db="EMBL/GenBank/DDBJ databases">
        <title>Deep-cultivation of Planctomycetes and their phenomic and genomic characterization uncovers novel biology.</title>
        <authorList>
            <person name="Wiegand S."/>
            <person name="Jogler M."/>
            <person name="Boedeker C."/>
            <person name="Pinto D."/>
            <person name="Vollmers J."/>
            <person name="Rivas-Marin E."/>
            <person name="Kohn T."/>
            <person name="Peeters S.H."/>
            <person name="Heuer A."/>
            <person name="Rast P."/>
            <person name="Oberbeckmann S."/>
            <person name="Bunk B."/>
            <person name="Jeske O."/>
            <person name="Meyerdierks A."/>
            <person name="Storesund J.E."/>
            <person name="Kallscheuer N."/>
            <person name="Luecker S."/>
            <person name="Lage O.M."/>
            <person name="Pohl T."/>
            <person name="Merkel B.J."/>
            <person name="Hornburger P."/>
            <person name="Mueller R.-W."/>
            <person name="Bruemmer F."/>
            <person name="Labrenz M."/>
            <person name="Spormann A.M."/>
            <person name="Op Den Camp H."/>
            <person name="Overmann J."/>
            <person name="Amann R."/>
            <person name="Jetten M.S.M."/>
            <person name="Mascher T."/>
            <person name="Medema M.H."/>
            <person name="Devos D.P."/>
            <person name="Kaster A.-K."/>
            <person name="Ovreas L."/>
            <person name="Rohde M."/>
            <person name="Galperin M.Y."/>
            <person name="Jogler C."/>
        </authorList>
    </citation>
    <scope>NUCLEOTIDE SEQUENCE [LARGE SCALE GENOMIC DNA]</scope>
    <source>
        <strain evidence="5 6">Poly59</strain>
    </source>
</reference>
<dbReference type="PANTHER" id="PTHR34984:SF1">
    <property type="entry name" value="CARBON STORAGE REGULATOR"/>
    <property type="match status" value="1"/>
</dbReference>
<keyword evidence="4" id="KW-0678">Repressor</keyword>
<gene>
    <name evidence="4" type="primary">csrA</name>
    <name evidence="5" type="ORF">Poly59_08870</name>
</gene>